<feature type="domain" description="Retropepsin-like aspartic endopeptidase" evidence="1">
    <location>
        <begin position="17"/>
        <end position="147"/>
    </location>
</feature>
<dbReference type="PANTHER" id="PTHR38037:SF1">
    <property type="entry name" value="ATP-DEPENDENT ZINC PROTEASE DOMAIN-CONTAINING PROTEIN-RELATED"/>
    <property type="match status" value="1"/>
</dbReference>
<organism evidence="2 3">
    <name type="scientific">Agromyces archimandritae</name>
    <dbReference type="NCBI Taxonomy" id="2781962"/>
    <lineage>
        <taxon>Bacteria</taxon>
        <taxon>Bacillati</taxon>
        <taxon>Actinomycetota</taxon>
        <taxon>Actinomycetes</taxon>
        <taxon>Micrococcales</taxon>
        <taxon>Microbacteriaceae</taxon>
        <taxon>Agromyces</taxon>
    </lineage>
</organism>
<evidence type="ECO:0000259" key="1">
    <source>
        <dbReference type="Pfam" id="PF05618"/>
    </source>
</evidence>
<proteinExistence type="predicted"/>
<dbReference type="Proteomes" id="UP000671914">
    <property type="component" value="Chromosome"/>
</dbReference>
<dbReference type="KEGG" id="aarc:G127AT_08845"/>
<dbReference type="EMBL" id="CP071696">
    <property type="protein sequence ID" value="QTX03467.1"/>
    <property type="molecule type" value="Genomic_DNA"/>
</dbReference>
<dbReference type="PANTHER" id="PTHR38037">
    <property type="entry name" value="ZN_PROTEASE DOMAIN-CONTAINING PROTEIN"/>
    <property type="match status" value="1"/>
</dbReference>
<dbReference type="InterPro" id="IPR021109">
    <property type="entry name" value="Peptidase_aspartic_dom_sf"/>
</dbReference>
<evidence type="ECO:0000313" key="2">
    <source>
        <dbReference type="EMBL" id="QTX03467.1"/>
    </source>
</evidence>
<protein>
    <submittedName>
        <fullName evidence="2">ATP-dependent zinc protease</fullName>
    </submittedName>
</protein>
<dbReference type="GO" id="GO:0008233">
    <property type="term" value="F:peptidase activity"/>
    <property type="evidence" value="ECO:0007669"/>
    <property type="project" value="UniProtKB-KW"/>
</dbReference>
<accession>A0A975FKK2</accession>
<dbReference type="RefSeq" id="WP_210896080.1">
    <property type="nucleotide sequence ID" value="NZ_CP071696.1"/>
</dbReference>
<dbReference type="GO" id="GO:0006508">
    <property type="term" value="P:proteolysis"/>
    <property type="evidence" value="ECO:0007669"/>
    <property type="project" value="UniProtKB-KW"/>
</dbReference>
<sequence>MEELPHSNTAARHPGTVAGWREWVSLPDAGVPWIKAKLDTGARSSALHAFDIEEAAGGRVRFSIHPWQDSDADAVELELPVLGRRSVRSSSGHVAERVVVRLSVVLLGRAVDAEVTLTNRDEMGFRMLIGREALRQGFLVDPGASFLGGRAPRAVRRRNRGRA</sequence>
<name>A0A975FKK2_9MICO</name>
<keyword evidence="2" id="KW-0378">Hydrolase</keyword>
<reference evidence="2" key="1">
    <citation type="submission" date="2021-03" db="EMBL/GenBank/DDBJ databases">
        <title>Agromyces archimandritus sp. nov., isolated from the cockroach Archimandrita tessellata.</title>
        <authorList>
            <person name="Guzman J."/>
            <person name="Ortuzar M."/>
            <person name="Poehlein A."/>
            <person name="Daniel R."/>
            <person name="Trujillo M."/>
            <person name="Vilcinskas A."/>
        </authorList>
    </citation>
    <scope>NUCLEOTIDE SEQUENCE</scope>
    <source>
        <strain evidence="2">G127AT</strain>
    </source>
</reference>
<dbReference type="Pfam" id="PF05618">
    <property type="entry name" value="Zn_protease"/>
    <property type="match status" value="1"/>
</dbReference>
<evidence type="ECO:0000313" key="3">
    <source>
        <dbReference type="Proteomes" id="UP000671914"/>
    </source>
</evidence>
<keyword evidence="2" id="KW-0645">Protease</keyword>
<keyword evidence="3" id="KW-1185">Reference proteome</keyword>
<gene>
    <name evidence="2" type="ORF">G127AT_08845</name>
</gene>
<dbReference type="SUPFAM" id="SSF50630">
    <property type="entry name" value="Acid proteases"/>
    <property type="match status" value="1"/>
</dbReference>
<dbReference type="AlphaFoldDB" id="A0A975FKK2"/>
<dbReference type="Gene3D" id="2.40.70.10">
    <property type="entry name" value="Acid Proteases"/>
    <property type="match status" value="1"/>
</dbReference>
<dbReference type="InterPro" id="IPR008503">
    <property type="entry name" value="Asp_endopeptidase"/>
</dbReference>